<dbReference type="GeneID" id="20082057"/>
<protein>
    <recommendedName>
        <fullName evidence="8">BING4 C-terminal domain-containing protein</fullName>
    </recommendedName>
</protein>
<evidence type="ECO:0000259" key="8">
    <source>
        <dbReference type="SMART" id="SM01033"/>
    </source>
</evidence>
<evidence type="ECO:0000256" key="6">
    <source>
        <dbReference type="PROSITE-ProRule" id="PRU00221"/>
    </source>
</evidence>
<dbReference type="FunFam" id="2.130.10.10:FF:000378">
    <property type="entry name" value="U3 small nucleolar RNA-associated protein 7"/>
    <property type="match status" value="1"/>
</dbReference>
<feature type="compositionally biased region" description="Basic residues" evidence="7">
    <location>
        <begin position="483"/>
        <end position="502"/>
    </location>
</feature>
<dbReference type="VEuPathDB" id="FungiDB:H310_05007"/>
<evidence type="ECO:0000256" key="4">
    <source>
        <dbReference type="ARBA" id="ARBA00022737"/>
    </source>
</evidence>
<keyword evidence="2" id="KW-0698">rRNA processing</keyword>
<comment type="subcellular location">
    <subcellularLocation>
        <location evidence="1">Nucleus</location>
        <location evidence="1">Nucleolus</location>
    </subcellularLocation>
</comment>
<sequence length="550" mass="62245">MSDHSDTEQAEEIHVDERRAPKRLGEDSRDGGRKGTKKQKTKNVGKYLRPAPEGQVIRTTKDKKLKGELARHNKKFQEAAVSAAKAEILLPEEAGVLTAEGLEKTYRFTQQQLAEHVDRNTVQKMFHLDLPTFGPYNIDYTKNGRNLILGGQKGHLAVFDTLRMNLSCEFHVKESVRDVKFLHNNSLFAVAQKKYVYIYDNTGAEAHCIRTMADPKRMAFLPYHFLLSCVSGNGLLSYNDITTGTQISTHKTKLGVCDTMALNPWNAVVNLGHANGLVTLWTPNMPDPVIKMQCHQGPIRGMAVHMDGKYLATTGSDRKLKIFDLRTYKELHQYYLSSGATTVDISHRGMVAVGFGPTVEVWKDALTTKASSPYMIHRMPGTQATSVRFRPFEDVLSIGHALGFANIVVPGAGEANFDSFEANPFETLKQRRETEVKSLLEKLRPEMITLNPMVIGRVDMNANDEYEEKVATQYKANNEGREKPKKKMRGKNRPSRRLRKKQQNVVDIEKQKYRDMLESKAKDDARAKQAAEWKQKMDSVPTALNRFYKK</sequence>
<dbReference type="PANTHER" id="PTHR14085:SF3">
    <property type="entry name" value="WD REPEAT-CONTAINING PROTEIN 46"/>
    <property type="match status" value="1"/>
</dbReference>
<dbReference type="Gene3D" id="2.130.10.10">
    <property type="entry name" value="YVTN repeat-like/Quinoprotein amine dehydrogenase"/>
    <property type="match status" value="1"/>
</dbReference>
<evidence type="ECO:0000256" key="5">
    <source>
        <dbReference type="ARBA" id="ARBA00023242"/>
    </source>
</evidence>
<dbReference type="PROSITE" id="PS50082">
    <property type="entry name" value="WD_REPEATS_2"/>
    <property type="match status" value="1"/>
</dbReference>
<dbReference type="InterPro" id="IPR001680">
    <property type="entry name" value="WD40_rpt"/>
</dbReference>
<name>A0A024UD92_9STRA</name>
<dbReference type="Pfam" id="PF08149">
    <property type="entry name" value="BING4CT"/>
    <property type="match status" value="1"/>
</dbReference>
<feature type="compositionally biased region" description="Basic and acidic residues" evidence="7">
    <location>
        <begin position="507"/>
        <end position="537"/>
    </location>
</feature>
<dbReference type="SUPFAM" id="SSF50978">
    <property type="entry name" value="WD40 repeat-like"/>
    <property type="match status" value="1"/>
</dbReference>
<dbReference type="RefSeq" id="XP_008867827.1">
    <property type="nucleotide sequence ID" value="XM_008869605.1"/>
</dbReference>
<dbReference type="InterPro" id="IPR015943">
    <property type="entry name" value="WD40/YVTN_repeat-like_dom_sf"/>
</dbReference>
<dbReference type="InterPro" id="IPR036322">
    <property type="entry name" value="WD40_repeat_dom_sf"/>
</dbReference>
<reference evidence="9" key="1">
    <citation type="submission" date="2013-12" db="EMBL/GenBank/DDBJ databases">
        <title>The Genome Sequence of Aphanomyces invadans NJM9701.</title>
        <authorList>
            <consortium name="The Broad Institute Genomics Platform"/>
            <person name="Russ C."/>
            <person name="Tyler B."/>
            <person name="van West P."/>
            <person name="Dieguez-Uribeondo J."/>
            <person name="Young S.K."/>
            <person name="Zeng Q."/>
            <person name="Gargeya S."/>
            <person name="Fitzgerald M."/>
            <person name="Abouelleil A."/>
            <person name="Alvarado L."/>
            <person name="Chapman S.B."/>
            <person name="Gainer-Dewar J."/>
            <person name="Goldberg J."/>
            <person name="Griggs A."/>
            <person name="Gujja S."/>
            <person name="Hansen M."/>
            <person name="Howarth C."/>
            <person name="Imamovic A."/>
            <person name="Ireland A."/>
            <person name="Larimer J."/>
            <person name="McCowan C."/>
            <person name="Murphy C."/>
            <person name="Pearson M."/>
            <person name="Poon T.W."/>
            <person name="Priest M."/>
            <person name="Roberts A."/>
            <person name="Saif S."/>
            <person name="Shea T."/>
            <person name="Sykes S."/>
            <person name="Wortman J."/>
            <person name="Nusbaum C."/>
            <person name="Birren B."/>
        </authorList>
    </citation>
    <scope>NUCLEOTIDE SEQUENCE [LARGE SCALE GENOMIC DNA]</scope>
    <source>
        <strain evidence="9">NJM9701</strain>
    </source>
</reference>
<dbReference type="eggNOG" id="KOG1272">
    <property type="taxonomic scope" value="Eukaryota"/>
</dbReference>
<dbReference type="AlphaFoldDB" id="A0A024UD92"/>
<evidence type="ECO:0000256" key="2">
    <source>
        <dbReference type="ARBA" id="ARBA00022552"/>
    </source>
</evidence>
<accession>A0A024UD92</accession>
<dbReference type="EMBL" id="KI913959">
    <property type="protein sequence ID" value="ETW03598.1"/>
    <property type="molecule type" value="Genomic_DNA"/>
</dbReference>
<dbReference type="SMART" id="SM00320">
    <property type="entry name" value="WD40"/>
    <property type="match status" value="4"/>
</dbReference>
<dbReference type="SMART" id="SM01033">
    <property type="entry name" value="BING4CT"/>
    <property type="match status" value="1"/>
</dbReference>
<keyword evidence="5" id="KW-0539">Nucleus</keyword>
<gene>
    <name evidence="9" type="ORF">H310_05007</name>
</gene>
<feature type="domain" description="BING4 C-terminal" evidence="8">
    <location>
        <begin position="373"/>
        <end position="452"/>
    </location>
</feature>
<feature type="repeat" description="WD" evidence="6">
    <location>
        <begin position="292"/>
        <end position="333"/>
    </location>
</feature>
<dbReference type="GO" id="GO:0032040">
    <property type="term" value="C:small-subunit processome"/>
    <property type="evidence" value="ECO:0007669"/>
    <property type="project" value="TreeGrafter"/>
</dbReference>
<keyword evidence="3 6" id="KW-0853">WD repeat</keyword>
<feature type="compositionally biased region" description="Basic residues" evidence="7">
    <location>
        <begin position="34"/>
        <end position="43"/>
    </location>
</feature>
<dbReference type="PANTHER" id="PTHR14085">
    <property type="entry name" value="WD-REPEAT PROTEIN BING4"/>
    <property type="match status" value="1"/>
</dbReference>
<dbReference type="STRING" id="157072.A0A024UD92"/>
<evidence type="ECO:0000256" key="7">
    <source>
        <dbReference type="SAM" id="MobiDB-lite"/>
    </source>
</evidence>
<evidence type="ECO:0000256" key="3">
    <source>
        <dbReference type="ARBA" id="ARBA00022574"/>
    </source>
</evidence>
<organism evidence="9">
    <name type="scientific">Aphanomyces invadans</name>
    <dbReference type="NCBI Taxonomy" id="157072"/>
    <lineage>
        <taxon>Eukaryota</taxon>
        <taxon>Sar</taxon>
        <taxon>Stramenopiles</taxon>
        <taxon>Oomycota</taxon>
        <taxon>Saprolegniomycetes</taxon>
        <taxon>Saprolegniales</taxon>
        <taxon>Verrucalvaceae</taxon>
        <taxon>Aphanomyces</taxon>
    </lineage>
</organism>
<dbReference type="OrthoDB" id="10251154at2759"/>
<proteinExistence type="predicted"/>
<feature type="region of interest" description="Disordered" evidence="7">
    <location>
        <begin position="1"/>
        <end position="48"/>
    </location>
</feature>
<dbReference type="InterPro" id="IPR040315">
    <property type="entry name" value="WDR46/Utp7"/>
</dbReference>
<evidence type="ECO:0000256" key="1">
    <source>
        <dbReference type="ARBA" id="ARBA00004604"/>
    </source>
</evidence>
<dbReference type="GO" id="GO:0000462">
    <property type="term" value="P:maturation of SSU-rRNA from tricistronic rRNA transcript (SSU-rRNA, 5.8S rRNA, LSU-rRNA)"/>
    <property type="evidence" value="ECO:0007669"/>
    <property type="project" value="TreeGrafter"/>
</dbReference>
<dbReference type="InterPro" id="IPR012952">
    <property type="entry name" value="BING4_C_dom"/>
</dbReference>
<keyword evidence="4" id="KW-0677">Repeat</keyword>
<feature type="compositionally biased region" description="Basic and acidic residues" evidence="7">
    <location>
        <begin position="1"/>
        <end position="33"/>
    </location>
</feature>
<dbReference type="Pfam" id="PF00400">
    <property type="entry name" value="WD40"/>
    <property type="match status" value="1"/>
</dbReference>
<evidence type="ECO:0000313" key="9">
    <source>
        <dbReference type="EMBL" id="ETW03598.1"/>
    </source>
</evidence>
<dbReference type="GO" id="GO:0030686">
    <property type="term" value="C:90S preribosome"/>
    <property type="evidence" value="ECO:0007669"/>
    <property type="project" value="TreeGrafter"/>
</dbReference>
<feature type="region of interest" description="Disordered" evidence="7">
    <location>
        <begin position="476"/>
        <end position="550"/>
    </location>
</feature>